<comment type="caution">
    <text evidence="4">The sequence shown here is derived from an EMBL/GenBank/DDBJ whole genome shotgun (WGS) entry which is preliminary data.</text>
</comment>
<dbReference type="InterPro" id="IPR022271">
    <property type="entry name" value="Lipocalin_ApoD"/>
</dbReference>
<evidence type="ECO:0000259" key="3">
    <source>
        <dbReference type="Pfam" id="PF08212"/>
    </source>
</evidence>
<dbReference type="Pfam" id="PF08212">
    <property type="entry name" value="Lipocalin_2"/>
    <property type="match status" value="1"/>
</dbReference>
<dbReference type="PIRSF" id="PIRSF036893">
    <property type="entry name" value="Lipocalin_ApoD"/>
    <property type="match status" value="1"/>
</dbReference>
<dbReference type="SUPFAM" id="SSF50814">
    <property type="entry name" value="Lipocalins"/>
    <property type="match status" value="1"/>
</dbReference>
<dbReference type="RefSeq" id="WP_380556000.1">
    <property type="nucleotide sequence ID" value="NZ_JBHEZY010000010.1"/>
</dbReference>
<organism evidence="4 5">
    <name type="scientific">Streptacidiphilus alkalitolerans</name>
    <dbReference type="NCBI Taxonomy" id="3342712"/>
    <lineage>
        <taxon>Bacteria</taxon>
        <taxon>Bacillati</taxon>
        <taxon>Actinomycetota</taxon>
        <taxon>Actinomycetes</taxon>
        <taxon>Kitasatosporales</taxon>
        <taxon>Streptomycetaceae</taxon>
        <taxon>Streptacidiphilus</taxon>
    </lineage>
</organism>
<dbReference type="Gene3D" id="2.40.128.20">
    <property type="match status" value="1"/>
</dbReference>
<sequence length="215" mass="23210">MAILRTTAVVTAAAVGTAAAARAVGRRMRATAGDPDQAPPLQPVKEVDVQRYLGSWFQIAAVPAWYELQCAKDAQAEYTLRSDGTVGVRNSCTTWWGSDSRITGAARPLDEGNNRLNVSFRRADAGEGYRHGGTANYVVIGVGPDYDWAVVTDDSRRSGFVLSRTPVLTDDQYDGAREALERSGLDAGQLRTTRQTGGAQQRVRFSAYPSGIQLL</sequence>
<protein>
    <submittedName>
        <fullName evidence="4">Lipocalin family protein</fullName>
    </submittedName>
</protein>
<evidence type="ECO:0000313" key="4">
    <source>
        <dbReference type="EMBL" id="MFC1433798.1"/>
    </source>
</evidence>
<dbReference type="InterPro" id="IPR012674">
    <property type="entry name" value="Calycin"/>
</dbReference>
<feature type="domain" description="Lipocalin/cytosolic fatty-acid binding" evidence="3">
    <location>
        <begin position="47"/>
        <end position="195"/>
    </location>
</feature>
<evidence type="ECO:0000256" key="1">
    <source>
        <dbReference type="ARBA" id="ARBA00006889"/>
    </source>
</evidence>
<dbReference type="EMBL" id="JBHEZY010000010">
    <property type="protein sequence ID" value="MFC1433798.1"/>
    <property type="molecule type" value="Genomic_DNA"/>
</dbReference>
<evidence type="ECO:0000313" key="5">
    <source>
        <dbReference type="Proteomes" id="UP001592530"/>
    </source>
</evidence>
<accession>A0ABV6X6Y5</accession>
<dbReference type="Proteomes" id="UP001592530">
    <property type="component" value="Unassembled WGS sequence"/>
</dbReference>
<proteinExistence type="inferred from homology"/>
<reference evidence="4 5" key="1">
    <citation type="submission" date="2024-09" db="EMBL/GenBank/DDBJ databases">
        <authorList>
            <person name="Lee S.D."/>
        </authorList>
    </citation>
    <scope>NUCLEOTIDE SEQUENCE [LARGE SCALE GENOMIC DNA]</scope>
    <source>
        <strain evidence="4 5">N1-3</strain>
    </source>
</reference>
<gene>
    <name evidence="4" type="ORF">ACEZDB_24415</name>
</gene>
<name>A0ABV6X6Y5_9ACTN</name>
<dbReference type="InterPro" id="IPR022272">
    <property type="entry name" value="Lipocalin_CS"/>
</dbReference>
<dbReference type="CDD" id="cd19438">
    <property type="entry name" value="lipocalin_Blc-like"/>
    <property type="match status" value="1"/>
</dbReference>
<dbReference type="PANTHER" id="PTHR10612">
    <property type="entry name" value="APOLIPOPROTEIN D"/>
    <property type="match status" value="1"/>
</dbReference>
<dbReference type="PANTHER" id="PTHR10612:SF34">
    <property type="entry name" value="APOLIPOPROTEIN D"/>
    <property type="match status" value="1"/>
</dbReference>
<dbReference type="PROSITE" id="PS00213">
    <property type="entry name" value="LIPOCALIN"/>
    <property type="match status" value="1"/>
</dbReference>
<comment type="similarity">
    <text evidence="1 2">Belongs to the calycin superfamily. Lipocalin family.</text>
</comment>
<dbReference type="InterPro" id="IPR000566">
    <property type="entry name" value="Lipocln_cytosolic_FA-bd_dom"/>
</dbReference>
<dbReference type="InterPro" id="IPR047202">
    <property type="entry name" value="Lipocalin_Blc-like_dom"/>
</dbReference>
<evidence type="ECO:0000256" key="2">
    <source>
        <dbReference type="PIRNR" id="PIRNR036893"/>
    </source>
</evidence>